<evidence type="ECO:0000313" key="8">
    <source>
        <dbReference type="Proteomes" id="UP001652642"/>
    </source>
</evidence>
<dbReference type="InterPro" id="IPR050182">
    <property type="entry name" value="Cytochrome_P450_fam2"/>
</dbReference>
<evidence type="ECO:0000256" key="2">
    <source>
        <dbReference type="ARBA" id="ARBA00010617"/>
    </source>
</evidence>
<organism evidence="8 9">
    <name type="scientific">Pogona vitticeps</name>
    <name type="common">central bearded dragon</name>
    <dbReference type="NCBI Taxonomy" id="103695"/>
    <lineage>
        <taxon>Eukaryota</taxon>
        <taxon>Metazoa</taxon>
        <taxon>Chordata</taxon>
        <taxon>Craniata</taxon>
        <taxon>Vertebrata</taxon>
        <taxon>Euteleostomi</taxon>
        <taxon>Lepidosauria</taxon>
        <taxon>Squamata</taxon>
        <taxon>Bifurcata</taxon>
        <taxon>Unidentata</taxon>
        <taxon>Episquamata</taxon>
        <taxon>Toxicofera</taxon>
        <taxon>Iguania</taxon>
        <taxon>Acrodonta</taxon>
        <taxon>Agamidae</taxon>
        <taxon>Amphibolurinae</taxon>
        <taxon>Pogona</taxon>
    </lineage>
</organism>
<evidence type="ECO:0000256" key="7">
    <source>
        <dbReference type="SAM" id="SignalP"/>
    </source>
</evidence>
<gene>
    <name evidence="9" type="primary">LOC140702048</name>
</gene>
<dbReference type="PANTHER" id="PTHR24300">
    <property type="entry name" value="CYTOCHROME P450 508A4-RELATED"/>
    <property type="match status" value="1"/>
</dbReference>
<keyword evidence="6" id="KW-0560">Oxidoreductase</keyword>
<dbReference type="Proteomes" id="UP001652642">
    <property type="component" value="Chromosome 9"/>
</dbReference>
<comment type="cofactor">
    <cofactor evidence="1">
        <name>heme</name>
        <dbReference type="ChEBI" id="CHEBI:30413"/>
    </cofactor>
</comment>
<sequence length="495" mass="56273">MELVSLSFGLLLGVCCALLALAWRGKGGQGPLPPGPTPLPILGNYFQLDRKDMMKSLTKLSEVYGPVFTVYLGLQRIVVLCGYEVMKEALVDHAEEFSGRGQLPAFSKDFNEHGIVFANGHRWKQLRRFSLSTLRNFGMGKRSIEERIQEEAQCLAEELHKTNSMPFDPVFILSRAVSNVICSLTFGHRFEYDDERFLKLNKLITKRFQVASSPQSALYNMFPGVMEKIPGAHHMSSECSQKIIDFIVEQIKMRQEALDPSSPQNYIDCFLVKMEQEKNNPDTEFYMENLVMSTFNLFFAGTETISTTLRYGFLLMLKHPEVQVKVQEEIDRVIGEERIPAVEDRNKMPYTEAVLHEIQRFGDVLPMSLPHAVTQDTHFRGYVIPKGTYVYTLLTTVHRDPKHHPNLEEFDPGRFLDSNGCSKKVDAFMPFSAGKRVCLGEGLARMELFLFFTTILQRFTLVSPVSPSELSLAPSVSGLSRVPRKYELSMVPRRS</sequence>
<dbReference type="GeneID" id="140702048"/>
<dbReference type="InterPro" id="IPR002401">
    <property type="entry name" value="Cyt_P450_E_grp-I"/>
</dbReference>
<name>A0ABM5ESF5_9SAUR</name>
<dbReference type="PRINTS" id="PR00385">
    <property type="entry name" value="P450"/>
</dbReference>
<dbReference type="PROSITE" id="PS00086">
    <property type="entry name" value="CYTOCHROME_P450"/>
    <property type="match status" value="1"/>
</dbReference>
<keyword evidence="5 6" id="KW-0408">Iron</keyword>
<dbReference type="SUPFAM" id="SSF48264">
    <property type="entry name" value="Cytochrome P450"/>
    <property type="match status" value="1"/>
</dbReference>
<protein>
    <submittedName>
        <fullName evidence="9">Cytochrome P450 2C5-like isoform X1</fullName>
    </submittedName>
</protein>
<comment type="similarity">
    <text evidence="2 6">Belongs to the cytochrome P450 family.</text>
</comment>
<dbReference type="InterPro" id="IPR001128">
    <property type="entry name" value="Cyt_P450"/>
</dbReference>
<evidence type="ECO:0000256" key="4">
    <source>
        <dbReference type="ARBA" id="ARBA00022723"/>
    </source>
</evidence>
<dbReference type="RefSeq" id="XP_072836090.1">
    <property type="nucleotide sequence ID" value="XM_072979989.1"/>
</dbReference>
<evidence type="ECO:0000313" key="9">
    <source>
        <dbReference type="RefSeq" id="XP_072836090.1"/>
    </source>
</evidence>
<feature type="chain" id="PRO_5045274775" evidence="7">
    <location>
        <begin position="23"/>
        <end position="495"/>
    </location>
</feature>
<dbReference type="Pfam" id="PF00067">
    <property type="entry name" value="p450"/>
    <property type="match status" value="1"/>
</dbReference>
<accession>A0ABM5ESF5</accession>
<feature type="signal peptide" evidence="7">
    <location>
        <begin position="1"/>
        <end position="22"/>
    </location>
</feature>
<dbReference type="Gene3D" id="1.10.630.10">
    <property type="entry name" value="Cytochrome P450"/>
    <property type="match status" value="1"/>
</dbReference>
<evidence type="ECO:0000256" key="1">
    <source>
        <dbReference type="ARBA" id="ARBA00001971"/>
    </source>
</evidence>
<dbReference type="InterPro" id="IPR017972">
    <property type="entry name" value="Cyt_P450_CS"/>
</dbReference>
<keyword evidence="6" id="KW-0503">Monooxygenase</keyword>
<dbReference type="CDD" id="cd11026">
    <property type="entry name" value="CYP2"/>
    <property type="match status" value="1"/>
</dbReference>
<dbReference type="PANTHER" id="PTHR24300:SF424">
    <property type="entry name" value="CYTOCHROME P450"/>
    <property type="match status" value="1"/>
</dbReference>
<dbReference type="PRINTS" id="PR00463">
    <property type="entry name" value="EP450I"/>
</dbReference>
<keyword evidence="8" id="KW-1185">Reference proteome</keyword>
<keyword evidence="7" id="KW-0732">Signal</keyword>
<reference evidence="9" key="1">
    <citation type="submission" date="2025-08" db="UniProtKB">
        <authorList>
            <consortium name="RefSeq"/>
        </authorList>
    </citation>
    <scope>IDENTIFICATION</scope>
</reference>
<evidence type="ECO:0000256" key="6">
    <source>
        <dbReference type="RuleBase" id="RU000461"/>
    </source>
</evidence>
<proteinExistence type="inferred from homology"/>
<dbReference type="InterPro" id="IPR036396">
    <property type="entry name" value="Cyt_P450_sf"/>
</dbReference>
<evidence type="ECO:0000256" key="3">
    <source>
        <dbReference type="ARBA" id="ARBA00022617"/>
    </source>
</evidence>
<keyword evidence="3 6" id="KW-0349">Heme</keyword>
<evidence type="ECO:0000256" key="5">
    <source>
        <dbReference type="ARBA" id="ARBA00023004"/>
    </source>
</evidence>
<keyword evidence="4 6" id="KW-0479">Metal-binding</keyword>